<feature type="transmembrane region" description="Helical" evidence="1">
    <location>
        <begin position="26"/>
        <end position="45"/>
    </location>
</feature>
<dbReference type="KEGG" id="sphh:SDAV_001838"/>
<keyword evidence="4" id="KW-1185">Reference proteome</keyword>
<proteinExistence type="predicted"/>
<organism evidence="3 4">
    <name type="scientific">Spiroplasma phoeniceum P40</name>
    <dbReference type="NCBI Taxonomy" id="1276259"/>
    <lineage>
        <taxon>Bacteria</taxon>
        <taxon>Bacillati</taxon>
        <taxon>Mycoplasmatota</taxon>
        <taxon>Mollicutes</taxon>
        <taxon>Entomoplasmatales</taxon>
        <taxon>Spiroplasmataceae</taxon>
        <taxon>Spiroplasma</taxon>
    </lineage>
</organism>
<dbReference type="SUPFAM" id="SSF100950">
    <property type="entry name" value="NagB/RpiA/CoA transferase-like"/>
    <property type="match status" value="1"/>
</dbReference>
<gene>
    <name evidence="3" type="ORF">SDAV_001838</name>
</gene>
<evidence type="ECO:0000313" key="3">
    <source>
        <dbReference type="EMBL" id="AXF96782.1"/>
    </source>
</evidence>
<evidence type="ECO:0000256" key="1">
    <source>
        <dbReference type="SAM" id="Phobius"/>
    </source>
</evidence>
<keyword evidence="1" id="KW-0472">Membrane</keyword>
<name>A0A345DRE1_9MOLU</name>
<dbReference type="InterPro" id="IPR014036">
    <property type="entry name" value="DeoR-like_C"/>
</dbReference>
<dbReference type="Pfam" id="PF00455">
    <property type="entry name" value="DeoRC"/>
    <property type="match status" value="1"/>
</dbReference>
<feature type="domain" description="DeoR-like transcriptional repressor C-terminal sensor" evidence="2">
    <location>
        <begin position="2"/>
        <end position="95"/>
    </location>
</feature>
<dbReference type="PANTHER" id="PTHR30363">
    <property type="entry name" value="HTH-TYPE TRANSCRIPTIONAL REGULATOR SRLR-RELATED"/>
    <property type="match status" value="1"/>
</dbReference>
<evidence type="ECO:0000259" key="2">
    <source>
        <dbReference type="Pfam" id="PF00455"/>
    </source>
</evidence>
<dbReference type="EMBL" id="CP031088">
    <property type="protein sequence ID" value="AXF96782.1"/>
    <property type="molecule type" value="Genomic_DNA"/>
</dbReference>
<keyword evidence="1" id="KW-0812">Transmembrane</keyword>
<dbReference type="AlphaFoldDB" id="A0A345DRE1"/>
<dbReference type="SMART" id="SM01134">
    <property type="entry name" value="DeoRC"/>
    <property type="match status" value="1"/>
</dbReference>
<protein>
    <submittedName>
        <fullName evidence="3">DeoR family transcriptional regulator</fullName>
    </submittedName>
</protein>
<reference evidence="4" key="1">
    <citation type="submission" date="2018-07" db="EMBL/GenBank/DDBJ databases">
        <title>Complete Genome Sequence of Spiroplasma phoeniceum.</title>
        <authorList>
            <person name="Davis R.E."/>
            <person name="Shao J.Y."/>
            <person name="Zhao Y."/>
            <person name="Silver A."/>
            <person name="Stump z."/>
            <person name="Gasparich G."/>
        </authorList>
    </citation>
    <scope>NUCLEOTIDE SEQUENCE [LARGE SCALE GENOMIC DNA]</scope>
    <source>
        <strain evidence="4">P40</strain>
    </source>
</reference>
<dbReference type="InterPro" id="IPR050313">
    <property type="entry name" value="Carb_Metab_HTH_regulators"/>
</dbReference>
<sequence>MGAGSLTLALIKLLQPADNLVIITNSIFYLELLALGGFNNVYVLGGKYKHQTGALIGWEAITTLQKYQIDCAFLGVNGINGQYLYTTDPDEAMIKA</sequence>
<dbReference type="PANTHER" id="PTHR30363:SF56">
    <property type="entry name" value="TRANSCRIPTIONAL REGULATOR, DEOR FAMILY"/>
    <property type="match status" value="1"/>
</dbReference>
<accession>A0A345DRE1</accession>
<keyword evidence="1" id="KW-1133">Transmembrane helix</keyword>
<dbReference type="InterPro" id="IPR037171">
    <property type="entry name" value="NagB/RpiA_transferase-like"/>
</dbReference>
<evidence type="ECO:0000313" key="4">
    <source>
        <dbReference type="Proteomes" id="UP000253689"/>
    </source>
</evidence>
<dbReference type="Proteomes" id="UP000253689">
    <property type="component" value="Chromosome"/>
</dbReference>